<dbReference type="Proteomes" id="UP001151081">
    <property type="component" value="Unassembled WGS sequence"/>
</dbReference>
<name>A0A9X3WWH3_9BACT</name>
<accession>A0A9X3WWH3</accession>
<dbReference type="AlphaFoldDB" id="A0A9X3WWH3"/>
<evidence type="ECO:0000313" key="2">
    <source>
        <dbReference type="EMBL" id="MDC3979469.1"/>
    </source>
</evidence>
<gene>
    <name evidence="2" type="ORF">KEG57_03090</name>
</gene>
<evidence type="ECO:0000313" key="3">
    <source>
        <dbReference type="Proteomes" id="UP001151081"/>
    </source>
</evidence>
<protein>
    <submittedName>
        <fullName evidence="2">Uncharacterized protein</fullName>
    </submittedName>
</protein>
<reference evidence="2 3" key="1">
    <citation type="submission" date="2021-04" db="EMBL/GenBank/DDBJ databases">
        <title>Genome analysis of Polyangium sp.</title>
        <authorList>
            <person name="Li Y."/>
            <person name="Wang J."/>
        </authorList>
    </citation>
    <scope>NUCLEOTIDE SEQUENCE [LARGE SCALE GENOMIC DNA]</scope>
    <source>
        <strain evidence="2 3">SDU14</strain>
    </source>
</reference>
<organism evidence="2 3">
    <name type="scientific">Polyangium jinanense</name>
    <dbReference type="NCBI Taxonomy" id="2829994"/>
    <lineage>
        <taxon>Bacteria</taxon>
        <taxon>Pseudomonadati</taxon>
        <taxon>Myxococcota</taxon>
        <taxon>Polyangia</taxon>
        <taxon>Polyangiales</taxon>
        <taxon>Polyangiaceae</taxon>
        <taxon>Polyangium</taxon>
    </lineage>
</organism>
<dbReference type="RefSeq" id="WP_272418115.1">
    <property type="nucleotide sequence ID" value="NZ_JAGTJJ010000001.1"/>
</dbReference>
<dbReference type="EMBL" id="JAGTJJ010000001">
    <property type="protein sequence ID" value="MDC3979469.1"/>
    <property type="molecule type" value="Genomic_DNA"/>
</dbReference>
<sequence length="166" mass="18561">MTAGKKKARPPKETFRDAVNPCKPLQHRDGLQAIKRGEGKGQISGEDAGKILGSVDIDGDCRATHPESNRWDYVVGYDRSGQVIAHFIEVHSAETSEVSVVEKKLDWLESFLQHDAARQLAALPRELHWLASGRINILTHTPQYRKLQTTLRKRGLLFAGKTLLLT</sequence>
<comment type="caution">
    <text evidence="2">The sequence shown here is derived from an EMBL/GenBank/DDBJ whole genome shotgun (WGS) entry which is preliminary data.</text>
</comment>
<evidence type="ECO:0000256" key="1">
    <source>
        <dbReference type="SAM" id="MobiDB-lite"/>
    </source>
</evidence>
<feature type="region of interest" description="Disordered" evidence="1">
    <location>
        <begin position="1"/>
        <end position="22"/>
    </location>
</feature>
<keyword evidence="3" id="KW-1185">Reference proteome</keyword>
<proteinExistence type="predicted"/>